<evidence type="ECO:0008006" key="3">
    <source>
        <dbReference type="Google" id="ProtNLM"/>
    </source>
</evidence>
<sequence length="387" mass="45177">MARAVLADHVLFRECLFYLRKDLHEKNKRFPDNTSKQTFSCVCTTFHITKEWNLGEFSLTPSYDIHLPSAKKSLVSFIRNPNWINGSAFEHPLLFGEVLSCLISFISLLPTKSPRDSHYLDLKSLNEVTNSCLEDIAFTLPFIWAGTGAHKSRLEDDDEDKIIEELNELILILNSVEEKWYVFSLEVIRLVHLSLLVKRDDFGLAYLLLVSAIEAVAQKAISRNSVKESHQNEKEWEEKAVEDEKFKELLVEYKKSRGNNEYLSKRFTKFILKFCPPSDWEKIVPSRYDFFDREWNNFMQGSQHPSLMQIEEIEEILIKAYKYRSSFVHSAAQPPHQHPEASMNKFFEVIQNFNSETYETQISPTYELMLGIAKTSIIKWLRTKAKK</sequence>
<evidence type="ECO:0000313" key="2">
    <source>
        <dbReference type="Proteomes" id="UP001157887"/>
    </source>
</evidence>
<accession>A0AAW6RZZ4</accession>
<name>A0AAW6RZZ4_ACIJO</name>
<dbReference type="EMBL" id="JAOECG010000041">
    <property type="protein sequence ID" value="MDG9788617.1"/>
    <property type="molecule type" value="Genomic_DNA"/>
</dbReference>
<dbReference type="RefSeq" id="WP_239940839.1">
    <property type="nucleotide sequence ID" value="NZ_CP181919.1"/>
</dbReference>
<organism evidence="1 2">
    <name type="scientific">Acinetobacter johnsonii</name>
    <dbReference type="NCBI Taxonomy" id="40214"/>
    <lineage>
        <taxon>Bacteria</taxon>
        <taxon>Pseudomonadati</taxon>
        <taxon>Pseudomonadota</taxon>
        <taxon>Gammaproteobacteria</taxon>
        <taxon>Moraxellales</taxon>
        <taxon>Moraxellaceae</taxon>
        <taxon>Acinetobacter</taxon>
    </lineage>
</organism>
<dbReference type="Proteomes" id="UP001157887">
    <property type="component" value="Unassembled WGS sequence"/>
</dbReference>
<reference evidence="1" key="1">
    <citation type="submission" date="2022-09" db="EMBL/GenBank/DDBJ databases">
        <title>Intensive care unit water sources are persistently colonized with multi-drug resistant bacteria and are the site of extensive horizontal gene transfer of antibiotic resistance genes.</title>
        <authorList>
            <person name="Diorio-Toth L."/>
        </authorList>
    </citation>
    <scope>NUCLEOTIDE SEQUENCE</scope>
    <source>
        <strain evidence="1">GD04065</strain>
    </source>
</reference>
<protein>
    <recommendedName>
        <fullName evidence="3">Apea-like HEPN domain-containing protein</fullName>
    </recommendedName>
</protein>
<evidence type="ECO:0000313" key="1">
    <source>
        <dbReference type="EMBL" id="MDG9788617.1"/>
    </source>
</evidence>
<dbReference type="AlphaFoldDB" id="A0AAW6RZZ4"/>
<proteinExistence type="predicted"/>
<comment type="caution">
    <text evidence="1">The sequence shown here is derived from an EMBL/GenBank/DDBJ whole genome shotgun (WGS) entry which is preliminary data.</text>
</comment>
<gene>
    <name evidence="1" type="ORF">N7566_16840</name>
</gene>